<dbReference type="Gene3D" id="3.40.50.360">
    <property type="match status" value="1"/>
</dbReference>
<dbReference type="Proteomes" id="UP000199735">
    <property type="component" value="Unassembled WGS sequence"/>
</dbReference>
<dbReference type="InterPro" id="IPR050712">
    <property type="entry name" value="NAD(P)H-dep_reductase"/>
</dbReference>
<comment type="caution">
    <text evidence="3">The sequence shown here is derived from an EMBL/GenBank/DDBJ whole genome shotgun (WGS) entry which is preliminary data.</text>
</comment>
<name>A0AAX2EI59_9BACI</name>
<dbReference type="PANTHER" id="PTHR30543">
    <property type="entry name" value="CHROMATE REDUCTASE"/>
    <property type="match status" value="1"/>
</dbReference>
<comment type="similarity">
    <text evidence="1">Belongs to the azoreductase type 2 family.</text>
</comment>
<proteinExistence type="inferred from homology"/>
<evidence type="ECO:0000313" key="4">
    <source>
        <dbReference type="Proteomes" id="UP000199735"/>
    </source>
</evidence>
<dbReference type="GO" id="GO:0005829">
    <property type="term" value="C:cytosol"/>
    <property type="evidence" value="ECO:0007669"/>
    <property type="project" value="TreeGrafter"/>
</dbReference>
<dbReference type="Pfam" id="PF03358">
    <property type="entry name" value="FMN_red"/>
    <property type="match status" value="1"/>
</dbReference>
<dbReference type="GO" id="GO:0016491">
    <property type="term" value="F:oxidoreductase activity"/>
    <property type="evidence" value="ECO:0007669"/>
    <property type="project" value="InterPro"/>
</dbReference>
<dbReference type="RefSeq" id="WP_093881142.1">
    <property type="nucleotide sequence ID" value="NZ_FOCD01000003.1"/>
</dbReference>
<gene>
    <name evidence="3" type="ORF">SAMN04489762_2851</name>
</gene>
<dbReference type="EMBL" id="FOCD01000003">
    <property type="protein sequence ID" value="SEN79218.1"/>
    <property type="molecule type" value="Genomic_DNA"/>
</dbReference>
<dbReference type="SUPFAM" id="SSF52218">
    <property type="entry name" value="Flavoproteins"/>
    <property type="match status" value="1"/>
</dbReference>
<evidence type="ECO:0000259" key="2">
    <source>
        <dbReference type="Pfam" id="PF03358"/>
    </source>
</evidence>
<sequence>MTILLLNGSLNPASTTKKLLEQVQTLLQKAKYETEIINIGELELPLFHPAQPAGAAADWLRERIDSAEGFVIGSPEYHGSYSGALKNAIDYFDKDLLKGKPVGLLTSTGGLKGGINTLNGLRTVFRSLSAHTIPQQLAVSRKEFKDFILTPDCQKTLEQFVIGLDEALQHQAAAAYILLK</sequence>
<dbReference type="InterPro" id="IPR005025">
    <property type="entry name" value="FMN_Rdtase-like_dom"/>
</dbReference>
<protein>
    <submittedName>
        <fullName evidence="3">Azobenzene reductase</fullName>
    </submittedName>
</protein>
<evidence type="ECO:0000256" key="1">
    <source>
        <dbReference type="ARBA" id="ARBA00009428"/>
    </source>
</evidence>
<dbReference type="PANTHER" id="PTHR30543:SF21">
    <property type="entry name" value="NAD(P)H-DEPENDENT FMN REDUCTASE LOT6"/>
    <property type="match status" value="1"/>
</dbReference>
<dbReference type="AlphaFoldDB" id="A0AAX2EI59"/>
<feature type="domain" description="NADPH-dependent FMN reductase-like" evidence="2">
    <location>
        <begin position="1"/>
        <end position="141"/>
    </location>
</feature>
<reference evidence="3 4" key="1">
    <citation type="submission" date="2016-10" db="EMBL/GenBank/DDBJ databases">
        <authorList>
            <person name="Varghese N."/>
            <person name="Submissions S."/>
        </authorList>
    </citation>
    <scope>NUCLEOTIDE SEQUENCE [LARGE SCALE GENOMIC DNA]</scope>
    <source>
        <strain evidence="3 4">DSM 21619</strain>
    </source>
</reference>
<dbReference type="InterPro" id="IPR029039">
    <property type="entry name" value="Flavoprotein-like_sf"/>
</dbReference>
<dbReference type="GO" id="GO:0010181">
    <property type="term" value="F:FMN binding"/>
    <property type="evidence" value="ECO:0007669"/>
    <property type="project" value="TreeGrafter"/>
</dbReference>
<organism evidence="3 4">
    <name type="scientific">Terribacillus saccharophilus</name>
    <dbReference type="NCBI Taxonomy" id="361277"/>
    <lineage>
        <taxon>Bacteria</taxon>
        <taxon>Bacillati</taxon>
        <taxon>Bacillota</taxon>
        <taxon>Bacilli</taxon>
        <taxon>Bacillales</taxon>
        <taxon>Bacillaceae</taxon>
        <taxon>Terribacillus</taxon>
    </lineage>
</organism>
<accession>A0AAX2EI59</accession>
<evidence type="ECO:0000313" key="3">
    <source>
        <dbReference type="EMBL" id="SEN79218.1"/>
    </source>
</evidence>